<dbReference type="GO" id="GO:0016413">
    <property type="term" value="F:O-acetyltransferase activity"/>
    <property type="evidence" value="ECO:0007669"/>
    <property type="project" value="InterPro"/>
</dbReference>
<evidence type="ECO:0000313" key="3">
    <source>
        <dbReference type="EMBL" id="BAD94806.1"/>
    </source>
</evidence>
<sequence>MCKKDLVTVLRTISPAHFENGTWDTGGTCSRTSPFGENKIDLQSNEMKIRKSQIEQLEGITKRGNKAKKFAVLDVTRVMQMRPDGHPNGYWGNKWMKGYNDCVHWCLPGPIDAWNDFLMAIIRQLR</sequence>
<organism evidence="3">
    <name type="scientific">Arabidopsis thaliana</name>
    <name type="common">Mouse-ear cress</name>
    <dbReference type="NCBI Taxonomy" id="3702"/>
    <lineage>
        <taxon>Eukaryota</taxon>
        <taxon>Viridiplantae</taxon>
        <taxon>Streptophyta</taxon>
        <taxon>Embryophyta</taxon>
        <taxon>Tracheophyta</taxon>
        <taxon>Spermatophyta</taxon>
        <taxon>Magnoliopsida</taxon>
        <taxon>eudicotyledons</taxon>
        <taxon>Gunneridae</taxon>
        <taxon>Pentapetalae</taxon>
        <taxon>rosids</taxon>
        <taxon>malvids</taxon>
        <taxon>Brassicales</taxon>
        <taxon>Brassicaceae</taxon>
        <taxon>Camelineae</taxon>
        <taxon>Arabidopsis</taxon>
    </lineage>
</organism>
<gene>
    <name evidence="3" type="ordered locus">At3g28150</name>
</gene>
<dbReference type="PANTHER" id="PTHR32285:SF28">
    <property type="entry name" value="XYLOGLUCAN O-ACETYLTRANSFERASE 2"/>
    <property type="match status" value="1"/>
</dbReference>
<comment type="similarity">
    <text evidence="1">Belongs to the PC-esterase family. TBL subfamily.</text>
</comment>
<dbReference type="TAIR" id="AT3G28150"/>
<protein>
    <submittedName>
        <fullName evidence="3">Uncharacterized protein At3g28150</fullName>
    </submittedName>
</protein>
<evidence type="ECO:0000256" key="1">
    <source>
        <dbReference type="ARBA" id="ARBA00007727"/>
    </source>
</evidence>
<dbReference type="InterPro" id="IPR029962">
    <property type="entry name" value="TBL"/>
</dbReference>
<dbReference type="InterPro" id="IPR026057">
    <property type="entry name" value="TBL_C"/>
</dbReference>
<dbReference type="AlphaFoldDB" id="Q56WJ2"/>
<dbReference type="ExpressionAtlas" id="Q56WJ2">
    <property type="expression patterns" value="baseline and differential"/>
</dbReference>
<accession>Q56WJ2</accession>
<name>Q56WJ2_ARATH</name>
<proteinExistence type="evidence at transcript level"/>
<dbReference type="EMBL" id="AK222048">
    <property type="protein sequence ID" value="BAD94806.1"/>
    <property type="molecule type" value="mRNA"/>
</dbReference>
<feature type="domain" description="Trichome birefringence-like C-terminal" evidence="2">
    <location>
        <begin position="4"/>
        <end position="120"/>
    </location>
</feature>
<dbReference type="PANTHER" id="PTHR32285">
    <property type="entry name" value="PROTEIN TRICHOME BIREFRINGENCE-LIKE 9-RELATED"/>
    <property type="match status" value="1"/>
</dbReference>
<dbReference type="Pfam" id="PF13839">
    <property type="entry name" value="PC-Esterase"/>
    <property type="match status" value="1"/>
</dbReference>
<evidence type="ECO:0000259" key="2">
    <source>
        <dbReference type="Pfam" id="PF13839"/>
    </source>
</evidence>
<reference evidence="3" key="1">
    <citation type="submission" date="2005-03" db="EMBL/GenBank/DDBJ databases">
        <title>Large-scale analysis of RIKEN Arabidopsis full-length (RAFL) cDNAs.</title>
        <authorList>
            <person name="Totoki Y."/>
            <person name="Seki M."/>
            <person name="Ishida J."/>
            <person name="Nakajima M."/>
            <person name="Enju A."/>
            <person name="Kamiya A."/>
            <person name="Narusaka M."/>
            <person name="Shin-i T."/>
            <person name="Nakagawa M."/>
            <person name="Sakamoto N."/>
            <person name="Oishi K."/>
            <person name="Kohara Y."/>
            <person name="Kobayashi M."/>
            <person name="Toyoda A."/>
            <person name="Sakaki Y."/>
            <person name="Sakurai T."/>
            <person name="Iida K."/>
            <person name="Akiyama K."/>
            <person name="Satou M."/>
            <person name="Toyoda T."/>
            <person name="Konagaya A."/>
            <person name="Carninci P."/>
            <person name="Kawai J."/>
            <person name="Hayashizaki Y."/>
            <person name="Shinozaki K."/>
        </authorList>
    </citation>
    <scope>NUCLEOTIDE SEQUENCE</scope>
</reference>